<dbReference type="AlphaFoldDB" id="A0A1X7TT44"/>
<accession>A0A1X7TT44</accession>
<reference evidence="2" key="1">
    <citation type="submission" date="2017-05" db="UniProtKB">
        <authorList>
            <consortium name="EnsemblMetazoa"/>
        </authorList>
    </citation>
    <scope>IDENTIFICATION</scope>
</reference>
<protein>
    <submittedName>
        <fullName evidence="2">Uncharacterized protein</fullName>
    </submittedName>
</protein>
<dbReference type="OrthoDB" id="10034606at2759"/>
<dbReference type="EnsemblMetazoa" id="Aqu2.1.18181_001">
    <property type="protein sequence ID" value="Aqu2.1.18181_001"/>
    <property type="gene ID" value="Aqu2.1.18181"/>
</dbReference>
<dbReference type="InParanoid" id="A0A1X7TT44"/>
<organism evidence="2">
    <name type="scientific">Amphimedon queenslandica</name>
    <name type="common">Sponge</name>
    <dbReference type="NCBI Taxonomy" id="400682"/>
    <lineage>
        <taxon>Eukaryota</taxon>
        <taxon>Metazoa</taxon>
        <taxon>Porifera</taxon>
        <taxon>Demospongiae</taxon>
        <taxon>Heteroscleromorpha</taxon>
        <taxon>Haplosclerida</taxon>
        <taxon>Niphatidae</taxon>
        <taxon>Amphimedon</taxon>
    </lineage>
</organism>
<name>A0A1X7TT44_AMPQE</name>
<evidence type="ECO:0000313" key="2">
    <source>
        <dbReference type="EnsemblMetazoa" id="Aqu2.1.18181_001"/>
    </source>
</evidence>
<sequence>MLRWASYGDYAVLHEISFTFFYFTIKKKKLKFPSINISSLVSGGAREIVHSQSAGGMRAYPNSRDKVHCTISFQFSFRVVIRGAIKDKPHWGKVLVKKYSEAFKENPSDILDEMLQLPFVGPNCLIEGNSVIFMEAEIEQKKEEEEEEETDYPSLPCNS</sequence>
<proteinExistence type="predicted"/>
<evidence type="ECO:0000256" key="1">
    <source>
        <dbReference type="SAM" id="MobiDB-lite"/>
    </source>
</evidence>
<feature type="region of interest" description="Disordered" evidence="1">
    <location>
        <begin position="139"/>
        <end position="159"/>
    </location>
</feature>